<accession>A0ABY8CEX0</accession>
<dbReference type="GeneID" id="90590160"/>
<dbReference type="RefSeq" id="WP_347721569.1">
    <property type="nucleotide sequence ID" value="NZ_CP104395.1"/>
</dbReference>
<reference evidence="1 2" key="1">
    <citation type="submission" date="2022-09" db="EMBL/GenBank/DDBJ databases">
        <title>Xylan utilization by haloarchaea-nanohaloarchaea associations.</title>
        <authorList>
            <person name="Yakimov M."/>
        </authorList>
    </citation>
    <scope>NUCLEOTIDE SEQUENCE [LARGE SCALE GENOMIC DNA]</scope>
    <source>
        <strain evidence="1 2">SVXNc</strain>
    </source>
</reference>
<keyword evidence="2" id="KW-1185">Reference proteome</keyword>
<dbReference type="EMBL" id="CP104395">
    <property type="protein sequence ID" value="WEL19737.1"/>
    <property type="molecule type" value="Genomic_DNA"/>
</dbReference>
<sequence length="261" mass="30164">MRRYFWDLDQEDKNELFERALHGSGETSLGVAIFGKGGDSSKLLSKHMEGERERISVDLASDLIDAAVPDFEFEDPDSYVIDSYSRGGNQYLDIEDDFRDYLFRPYSNQRLAELTGKSPSSCKEYRFRSERSVPREIYEDVFQNTREILLDSQEASASIEKPAVERSGTVIEEAGENEALLFKRLEELNQGKYDTEPFRSVLENAQEVLSDSFRETFRPENQWEGRYCSLLDQAGVLEPWGAKRYRVADQSYPEILLKELE</sequence>
<proteinExistence type="predicted"/>
<organism evidence="1 2">
    <name type="scientific">Candidatus Nanohalococcus occultus</name>
    <dbReference type="NCBI Taxonomy" id="2978047"/>
    <lineage>
        <taxon>Archaea</taxon>
        <taxon>Candidatus Nanohalarchaeota</taxon>
        <taxon>Candidatus Nanohalarchaeota incertae sedis</taxon>
        <taxon>Candidatus Nanohalococcus</taxon>
    </lineage>
</organism>
<evidence type="ECO:0000313" key="2">
    <source>
        <dbReference type="Proteomes" id="UP001218034"/>
    </source>
</evidence>
<name>A0ABY8CEX0_9ARCH</name>
<gene>
    <name evidence="1" type="ORF">SVXNc_0723</name>
</gene>
<dbReference type="Proteomes" id="UP001218034">
    <property type="component" value="Chromosome"/>
</dbReference>
<protein>
    <submittedName>
        <fullName evidence="1">Uncharacterized protein</fullName>
    </submittedName>
</protein>
<evidence type="ECO:0000313" key="1">
    <source>
        <dbReference type="EMBL" id="WEL19737.1"/>
    </source>
</evidence>